<dbReference type="EMBL" id="QWLV01000008">
    <property type="protein sequence ID" value="RHW16690.1"/>
    <property type="molecule type" value="Genomic_DNA"/>
</dbReference>
<comment type="pathway">
    <text evidence="4 6">Amino-acid biosynthesis; L-proline biosynthesis; L-proline from L-glutamate 5-semialdehyde: step 1/1.</text>
</comment>
<dbReference type="UniPathway" id="UPA00098">
    <property type="reaction ID" value="UER00361"/>
</dbReference>
<comment type="catalytic activity">
    <reaction evidence="4 6">
        <text>L-proline + NADP(+) = (S)-1-pyrroline-5-carboxylate + NADPH + 2 H(+)</text>
        <dbReference type="Rhea" id="RHEA:14109"/>
        <dbReference type="ChEBI" id="CHEBI:15378"/>
        <dbReference type="ChEBI" id="CHEBI:17388"/>
        <dbReference type="ChEBI" id="CHEBI:57783"/>
        <dbReference type="ChEBI" id="CHEBI:58349"/>
        <dbReference type="ChEBI" id="CHEBI:60039"/>
        <dbReference type="EC" id="1.5.1.2"/>
    </reaction>
</comment>
<feature type="region of interest" description="Disordered" evidence="7">
    <location>
        <begin position="1"/>
        <end position="40"/>
    </location>
</feature>
<evidence type="ECO:0000313" key="10">
    <source>
        <dbReference type="Proteomes" id="UP000266693"/>
    </source>
</evidence>
<evidence type="ECO:0000313" key="9">
    <source>
        <dbReference type="EMBL" id="RHW16690.1"/>
    </source>
</evidence>
<name>A0A396RKF6_9SPHN</name>
<dbReference type="InterPro" id="IPR036291">
    <property type="entry name" value="NAD(P)-bd_dom_sf"/>
</dbReference>
<dbReference type="Gene3D" id="1.10.3730.10">
    <property type="entry name" value="ProC C-terminal domain-like"/>
    <property type="match status" value="1"/>
</dbReference>
<keyword evidence="4 6" id="KW-0641">Proline biosynthesis</keyword>
<dbReference type="Proteomes" id="UP000266693">
    <property type="component" value="Unassembled WGS sequence"/>
</dbReference>
<keyword evidence="10" id="KW-1185">Reference proteome</keyword>
<evidence type="ECO:0000256" key="1">
    <source>
        <dbReference type="ARBA" id="ARBA00005525"/>
    </source>
</evidence>
<evidence type="ECO:0000256" key="4">
    <source>
        <dbReference type="HAMAP-Rule" id="MF_01925"/>
    </source>
</evidence>
<dbReference type="GO" id="GO:0005737">
    <property type="term" value="C:cytoplasm"/>
    <property type="evidence" value="ECO:0007669"/>
    <property type="project" value="UniProtKB-SubCell"/>
</dbReference>
<comment type="function">
    <text evidence="4">Catalyzes the reduction of 1-pyrroline-5-carboxylate (PCA) to L-proline.</text>
</comment>
<dbReference type="NCBIfam" id="TIGR00112">
    <property type="entry name" value="proC"/>
    <property type="match status" value="1"/>
</dbReference>
<comment type="catalytic activity">
    <reaction evidence="4">
        <text>L-proline + NAD(+) = (S)-1-pyrroline-5-carboxylate + NADH + 2 H(+)</text>
        <dbReference type="Rhea" id="RHEA:14105"/>
        <dbReference type="ChEBI" id="CHEBI:15378"/>
        <dbReference type="ChEBI" id="CHEBI:17388"/>
        <dbReference type="ChEBI" id="CHEBI:57540"/>
        <dbReference type="ChEBI" id="CHEBI:57945"/>
        <dbReference type="ChEBI" id="CHEBI:60039"/>
        <dbReference type="EC" id="1.5.1.2"/>
    </reaction>
</comment>
<evidence type="ECO:0000256" key="5">
    <source>
        <dbReference type="NCBIfam" id="TIGR00112"/>
    </source>
</evidence>
<comment type="caution">
    <text evidence="9">The sequence shown here is derived from an EMBL/GenBank/DDBJ whole genome shotgun (WGS) entry which is preliminary data.</text>
</comment>
<proteinExistence type="inferred from homology"/>
<dbReference type="OrthoDB" id="9805754at2"/>
<dbReference type="GO" id="GO:0055129">
    <property type="term" value="P:L-proline biosynthetic process"/>
    <property type="evidence" value="ECO:0007669"/>
    <property type="project" value="UniProtKB-UniRule"/>
</dbReference>
<dbReference type="Gene3D" id="3.40.50.720">
    <property type="entry name" value="NAD(P)-binding Rossmann-like Domain"/>
    <property type="match status" value="1"/>
</dbReference>
<dbReference type="EC" id="1.5.1.2" evidence="4 5"/>
<dbReference type="InterPro" id="IPR008927">
    <property type="entry name" value="6-PGluconate_DH-like_C_sf"/>
</dbReference>
<keyword evidence="4 6" id="KW-0028">Amino-acid biosynthesis</keyword>
<comment type="similarity">
    <text evidence="1 4 6">Belongs to the pyrroline-5-carboxylate reductase family.</text>
</comment>
<gene>
    <name evidence="4 9" type="primary">proC</name>
    <name evidence="9" type="ORF">D1610_14980</name>
</gene>
<evidence type="ECO:0000256" key="2">
    <source>
        <dbReference type="ARBA" id="ARBA00022857"/>
    </source>
</evidence>
<dbReference type="Pfam" id="PF14748">
    <property type="entry name" value="P5CR_dimer"/>
    <property type="match status" value="1"/>
</dbReference>
<evidence type="ECO:0000256" key="3">
    <source>
        <dbReference type="ARBA" id="ARBA00023002"/>
    </source>
</evidence>
<dbReference type="PANTHER" id="PTHR11645:SF0">
    <property type="entry name" value="PYRROLINE-5-CARBOXYLATE REDUCTASE 3"/>
    <property type="match status" value="1"/>
</dbReference>
<feature type="domain" description="Pyrroline-5-carboxylate reductase dimerisation" evidence="8">
    <location>
        <begin position="192"/>
        <end position="296"/>
    </location>
</feature>
<dbReference type="AlphaFoldDB" id="A0A396RKF6"/>
<dbReference type="SUPFAM" id="SSF51735">
    <property type="entry name" value="NAD(P)-binding Rossmann-fold domains"/>
    <property type="match status" value="1"/>
</dbReference>
<dbReference type="GO" id="GO:0004735">
    <property type="term" value="F:pyrroline-5-carboxylate reductase activity"/>
    <property type="evidence" value="ECO:0007669"/>
    <property type="project" value="UniProtKB-UniRule"/>
</dbReference>
<evidence type="ECO:0000259" key="8">
    <source>
        <dbReference type="Pfam" id="PF14748"/>
    </source>
</evidence>
<dbReference type="FunFam" id="1.10.3730.10:FF:000001">
    <property type="entry name" value="Pyrroline-5-carboxylate reductase"/>
    <property type="match status" value="1"/>
</dbReference>
<dbReference type="PROSITE" id="PS00521">
    <property type="entry name" value="P5CR"/>
    <property type="match status" value="1"/>
</dbReference>
<dbReference type="HAMAP" id="MF_01925">
    <property type="entry name" value="P5C_reductase"/>
    <property type="match status" value="1"/>
</dbReference>
<evidence type="ECO:0000256" key="6">
    <source>
        <dbReference type="RuleBase" id="RU003903"/>
    </source>
</evidence>
<protein>
    <recommendedName>
        <fullName evidence="4 5">Pyrroline-5-carboxylate reductase</fullName>
        <shortName evidence="4">P5C reductase</shortName>
        <shortName evidence="4">P5CR</shortName>
        <ecNumber evidence="4 5">1.5.1.2</ecNumber>
    </recommendedName>
    <alternativeName>
        <fullName evidence="4">PCA reductase</fullName>
    </alternativeName>
</protein>
<accession>A0A396RKF6</accession>
<comment type="subcellular location">
    <subcellularLocation>
        <location evidence="4">Cytoplasm</location>
    </subcellularLocation>
</comment>
<keyword evidence="4" id="KW-0963">Cytoplasm</keyword>
<reference evidence="9 10" key="1">
    <citation type="submission" date="2018-08" db="EMBL/GenBank/DDBJ databases">
        <title>The multiple taxonomic identification of Sphingomonas gilva.</title>
        <authorList>
            <person name="Zhu D."/>
            <person name="Zheng S."/>
        </authorList>
    </citation>
    <scope>NUCLEOTIDE SEQUENCE [LARGE SCALE GENOMIC DNA]</scope>
    <source>
        <strain evidence="9 10">ZDH117</strain>
    </source>
</reference>
<feature type="compositionally biased region" description="Basic and acidic residues" evidence="7">
    <location>
        <begin position="14"/>
        <end position="31"/>
    </location>
</feature>
<keyword evidence="2 4" id="KW-0521">NADP</keyword>
<organism evidence="9 10">
    <name type="scientific">Sphingomonas gilva</name>
    <dbReference type="NCBI Taxonomy" id="2305907"/>
    <lineage>
        <taxon>Bacteria</taxon>
        <taxon>Pseudomonadati</taxon>
        <taxon>Pseudomonadota</taxon>
        <taxon>Alphaproteobacteria</taxon>
        <taxon>Sphingomonadales</taxon>
        <taxon>Sphingomonadaceae</taxon>
        <taxon>Sphingomonas</taxon>
    </lineage>
</organism>
<evidence type="ECO:0000256" key="7">
    <source>
        <dbReference type="SAM" id="MobiDB-lite"/>
    </source>
</evidence>
<dbReference type="InterPro" id="IPR029036">
    <property type="entry name" value="P5CR_dimer"/>
</dbReference>
<dbReference type="InterPro" id="IPR053790">
    <property type="entry name" value="P5CR-like_CS"/>
</dbReference>
<dbReference type="PANTHER" id="PTHR11645">
    <property type="entry name" value="PYRROLINE-5-CARBOXYLATE REDUCTASE"/>
    <property type="match status" value="1"/>
</dbReference>
<dbReference type="SUPFAM" id="SSF48179">
    <property type="entry name" value="6-phosphogluconate dehydrogenase C-terminal domain-like"/>
    <property type="match status" value="1"/>
</dbReference>
<dbReference type="InterPro" id="IPR000304">
    <property type="entry name" value="Pyrroline-COOH_reductase"/>
</dbReference>
<sequence>MRAFLSRFPVRPVGRQEPEGGARRRADRDARGGVSPSPSSSAGIWLVGAGNMGGAMLRGWLASGIAADRVTVIDPGSPDLPDGVRHVSAAPEGWPETLVLAVKPQQLDAARAMFAGREGGPRLLLSILAGVEVATLAAAIPAEAVVRAMPNLPVAIGKGVTALYADGVDDARRSEAEALVAPLGLVEWIGGEALFDAVTALSGCGPGFVFRFIDALATAGARLGLPADQAQRLALATVEGSALMAAGSAESPATLADRVASPGGSTREGLNMLDRDDALIELLAATLGASAARNRAMAEEARTRS</sequence>
<keyword evidence="3 4" id="KW-0560">Oxidoreductase</keyword>